<comment type="caution">
    <text evidence="4">The sequence shown here is derived from an EMBL/GenBank/DDBJ whole genome shotgun (WGS) entry which is preliminary data.</text>
</comment>
<keyword evidence="5" id="KW-1185">Reference proteome</keyword>
<dbReference type="PROSITE" id="PS00012">
    <property type="entry name" value="PHOSPHOPANTETHEINE"/>
    <property type="match status" value="1"/>
</dbReference>
<dbReference type="Proteomes" id="UP000609346">
    <property type="component" value="Unassembled WGS sequence"/>
</dbReference>
<dbReference type="RefSeq" id="WP_191206504.1">
    <property type="nucleotide sequence ID" value="NZ_JACXZA010000008.1"/>
</dbReference>
<organism evidence="4 5">
    <name type="scientific">Paenibacillus terricola</name>
    <dbReference type="NCBI Taxonomy" id="2763503"/>
    <lineage>
        <taxon>Bacteria</taxon>
        <taxon>Bacillati</taxon>
        <taxon>Bacillota</taxon>
        <taxon>Bacilli</taxon>
        <taxon>Bacillales</taxon>
        <taxon>Paenibacillaceae</taxon>
        <taxon>Paenibacillus</taxon>
    </lineage>
</organism>
<evidence type="ECO:0000256" key="2">
    <source>
        <dbReference type="ARBA" id="ARBA00022553"/>
    </source>
</evidence>
<evidence type="ECO:0000313" key="5">
    <source>
        <dbReference type="Proteomes" id="UP000609346"/>
    </source>
</evidence>
<dbReference type="EMBL" id="JACXZA010000008">
    <property type="protein sequence ID" value="MBD3922200.1"/>
    <property type="molecule type" value="Genomic_DNA"/>
</dbReference>
<evidence type="ECO:0000313" key="4">
    <source>
        <dbReference type="EMBL" id="MBD3922200.1"/>
    </source>
</evidence>
<sequence>MEKEQVYEIVKEALVEAIGLDEDEISPDSTILGDLGAESLDLLDVLFRISRQISVKVTMDDITQMIQGDIPDEQFATADGLLSGIGIEQLKKSLPQIDVEKLREGFEAERVLSLFTVDNLTSLIEKQLSVLTV</sequence>
<name>A0ABR8N4R4_9BACL</name>
<dbReference type="PROSITE" id="PS50075">
    <property type="entry name" value="CARRIER"/>
    <property type="match status" value="1"/>
</dbReference>
<dbReference type="InterPro" id="IPR006162">
    <property type="entry name" value="Ppantetheine_attach_site"/>
</dbReference>
<protein>
    <submittedName>
        <fullName evidence="4">Acyl carrier protein</fullName>
    </submittedName>
</protein>
<feature type="domain" description="Carrier" evidence="3">
    <location>
        <begin position="4"/>
        <end position="82"/>
    </location>
</feature>
<keyword evidence="2" id="KW-0597">Phosphoprotein</keyword>
<evidence type="ECO:0000259" key="3">
    <source>
        <dbReference type="PROSITE" id="PS50075"/>
    </source>
</evidence>
<dbReference type="InterPro" id="IPR036736">
    <property type="entry name" value="ACP-like_sf"/>
</dbReference>
<evidence type="ECO:0000256" key="1">
    <source>
        <dbReference type="ARBA" id="ARBA00022450"/>
    </source>
</evidence>
<dbReference type="Pfam" id="PF00550">
    <property type="entry name" value="PP-binding"/>
    <property type="match status" value="1"/>
</dbReference>
<gene>
    <name evidence="4" type="ORF">H8B09_25820</name>
</gene>
<keyword evidence="1" id="KW-0596">Phosphopantetheine</keyword>
<reference evidence="4 5" key="1">
    <citation type="submission" date="2020-09" db="EMBL/GenBank/DDBJ databases">
        <title>Paenibacillus sp. strain PR3 16S rRNA gene Genome sequencing and assembly.</title>
        <authorList>
            <person name="Kim J."/>
        </authorList>
    </citation>
    <scope>NUCLEOTIDE SEQUENCE [LARGE SCALE GENOMIC DNA]</scope>
    <source>
        <strain evidence="4 5">PR3</strain>
    </source>
</reference>
<accession>A0ABR8N4R4</accession>
<dbReference type="InterPro" id="IPR009081">
    <property type="entry name" value="PP-bd_ACP"/>
</dbReference>
<dbReference type="Gene3D" id="1.10.1200.10">
    <property type="entry name" value="ACP-like"/>
    <property type="match status" value="1"/>
</dbReference>
<dbReference type="SUPFAM" id="SSF47336">
    <property type="entry name" value="ACP-like"/>
    <property type="match status" value="1"/>
</dbReference>
<proteinExistence type="predicted"/>